<dbReference type="InterPro" id="IPR025196">
    <property type="entry name" value="DUF4126"/>
</dbReference>
<accession>A0A1I7MN68</accession>
<feature type="transmembrane region" description="Helical" evidence="1">
    <location>
        <begin position="111"/>
        <end position="128"/>
    </location>
</feature>
<dbReference type="Proteomes" id="UP000198881">
    <property type="component" value="Unassembled WGS sequence"/>
</dbReference>
<evidence type="ECO:0000313" key="4">
    <source>
        <dbReference type="Proteomes" id="UP000198881"/>
    </source>
</evidence>
<evidence type="ECO:0000313" key="3">
    <source>
        <dbReference type="EMBL" id="SFV23370.1"/>
    </source>
</evidence>
<evidence type="ECO:0000259" key="2">
    <source>
        <dbReference type="Pfam" id="PF13548"/>
    </source>
</evidence>
<feature type="domain" description="DUF4126" evidence="2">
    <location>
        <begin position="5"/>
        <end position="186"/>
    </location>
</feature>
<organism evidence="3 4">
    <name type="scientific">Micrococcus terreus</name>
    <dbReference type="NCBI Taxonomy" id="574650"/>
    <lineage>
        <taxon>Bacteria</taxon>
        <taxon>Bacillati</taxon>
        <taxon>Actinomycetota</taxon>
        <taxon>Actinomycetes</taxon>
        <taxon>Micrococcales</taxon>
        <taxon>Micrococcaceae</taxon>
        <taxon>Micrococcus</taxon>
    </lineage>
</organism>
<keyword evidence="1" id="KW-0812">Transmembrane</keyword>
<dbReference type="RefSeq" id="WP_091697860.1">
    <property type="nucleotide sequence ID" value="NZ_CBDRLN010000007.1"/>
</dbReference>
<evidence type="ECO:0000256" key="1">
    <source>
        <dbReference type="SAM" id="Phobius"/>
    </source>
</evidence>
<dbReference type="OrthoDB" id="161516at2"/>
<name>A0A1I7MN68_9MICC</name>
<keyword evidence="1" id="KW-1133">Transmembrane helix</keyword>
<dbReference type="AlphaFoldDB" id="A0A1I7MN68"/>
<gene>
    <name evidence="3" type="ORF">SAMN04487966_10729</name>
</gene>
<proteinExistence type="predicted"/>
<keyword evidence="4" id="KW-1185">Reference proteome</keyword>
<keyword evidence="1" id="KW-0472">Membrane</keyword>
<dbReference type="Pfam" id="PF13548">
    <property type="entry name" value="DUF4126"/>
    <property type="match status" value="1"/>
</dbReference>
<reference evidence="3 4" key="1">
    <citation type="submission" date="2016-10" db="EMBL/GenBank/DDBJ databases">
        <authorList>
            <person name="de Groot N.N."/>
        </authorList>
    </citation>
    <scope>NUCLEOTIDE SEQUENCE [LARGE SCALE GENOMIC DNA]</scope>
    <source>
        <strain evidence="3 4">CGMCC 1.7054</strain>
    </source>
</reference>
<dbReference type="EMBL" id="FPCG01000007">
    <property type="protein sequence ID" value="SFV23370.1"/>
    <property type="molecule type" value="Genomic_DNA"/>
</dbReference>
<sequence>MLEFLTGTGLASAAGLNAYIPMLVLGLMDRFTSFVELPSAWAWLSADVTLWIIGGLLVLEVVADKIPVLDSVNDAVQTVIRPAAGGITFASGMGSETVTVQDPGSLFAGEAWVPVVIGAGMALLVHLFKATTRAGANTVTAGAAAPVLSTVEDAASTSLALAAVFLPVLVVILLIGALVGLWYLARRLFGRGRRDGSLSPEDRRFAA</sequence>
<feature type="transmembrane region" description="Helical" evidence="1">
    <location>
        <begin position="42"/>
        <end position="63"/>
    </location>
</feature>
<feature type="transmembrane region" description="Helical" evidence="1">
    <location>
        <begin position="159"/>
        <end position="184"/>
    </location>
</feature>
<dbReference type="STRING" id="574650.SAMN04487966_10729"/>
<protein>
    <recommendedName>
        <fullName evidence="2">DUF4126 domain-containing protein</fullName>
    </recommendedName>
</protein>